<dbReference type="Gene3D" id="3.40.50.150">
    <property type="entry name" value="Vaccinia Virus protein VP39"/>
    <property type="match status" value="1"/>
</dbReference>
<name>A0A4R3J5A8_9RHOB</name>
<dbReference type="Proteomes" id="UP000295696">
    <property type="component" value="Unassembled WGS sequence"/>
</dbReference>
<dbReference type="GO" id="GO:0032259">
    <property type="term" value="P:methylation"/>
    <property type="evidence" value="ECO:0007669"/>
    <property type="project" value="UniProtKB-KW"/>
</dbReference>
<accession>A0A4R3J5A8</accession>
<dbReference type="PANTHER" id="PTHR39963">
    <property type="entry name" value="SLL0983 PROTEIN"/>
    <property type="match status" value="1"/>
</dbReference>
<keyword evidence="2" id="KW-0489">Methyltransferase</keyword>
<feature type="domain" description="MnmC-like methyltransferase" evidence="1">
    <location>
        <begin position="121"/>
        <end position="230"/>
    </location>
</feature>
<dbReference type="InterPro" id="IPR029063">
    <property type="entry name" value="SAM-dependent_MTases_sf"/>
</dbReference>
<dbReference type="GO" id="GO:0016645">
    <property type="term" value="F:oxidoreductase activity, acting on the CH-NH group of donors"/>
    <property type="evidence" value="ECO:0007669"/>
    <property type="project" value="InterPro"/>
</dbReference>
<dbReference type="SUPFAM" id="SSF53335">
    <property type="entry name" value="S-adenosyl-L-methionine-dependent methyltransferases"/>
    <property type="match status" value="1"/>
</dbReference>
<dbReference type="GO" id="GO:0004808">
    <property type="term" value="F:tRNA (5-methylaminomethyl-2-thiouridylate)(34)-methyltransferase activity"/>
    <property type="evidence" value="ECO:0007669"/>
    <property type="project" value="InterPro"/>
</dbReference>
<dbReference type="InterPro" id="IPR008471">
    <property type="entry name" value="MnmC-like_methylTransf"/>
</dbReference>
<organism evidence="2 3">
    <name type="scientific">Primorskyibacter sedentarius</name>
    <dbReference type="NCBI Taxonomy" id="745311"/>
    <lineage>
        <taxon>Bacteria</taxon>
        <taxon>Pseudomonadati</taxon>
        <taxon>Pseudomonadota</taxon>
        <taxon>Alphaproteobacteria</taxon>
        <taxon>Rhodobacterales</taxon>
        <taxon>Roseobacteraceae</taxon>
        <taxon>Primorskyibacter</taxon>
    </lineage>
</organism>
<evidence type="ECO:0000313" key="3">
    <source>
        <dbReference type="Proteomes" id="UP000295696"/>
    </source>
</evidence>
<dbReference type="AlphaFoldDB" id="A0A4R3J5A8"/>
<sequence>MQNQSDTPDNMNDTALSWRDGDIPVSTRFDDPYYSIENGLAETRYVFLTGNGLPERFRDGFRIMELGFGTGLNLLATLELWRMSETPGRLLFTTFEAFPLSGEDMRRAQAGFPELASIAAELAPFWQKGARAFDLPDLSFRMIEGDARETLPQLDVQADAWFLDGFSPAKNPELWEPELLRGVAAHTAPGGTAATYSAAGAVRRALDAAGLVTERVPGYGRKRHMTIARKAQ</sequence>
<evidence type="ECO:0000313" key="2">
    <source>
        <dbReference type="EMBL" id="TCS59996.1"/>
    </source>
</evidence>
<dbReference type="RefSeq" id="WP_243651998.1">
    <property type="nucleotide sequence ID" value="NZ_SLZU01000016.1"/>
</dbReference>
<dbReference type="PANTHER" id="PTHR39963:SF1">
    <property type="entry name" value="MNMC-LIKE METHYLTRANSFERASE DOMAIN-CONTAINING PROTEIN"/>
    <property type="match status" value="1"/>
</dbReference>
<dbReference type="NCBIfam" id="NF033855">
    <property type="entry name" value="tRNA_MNMC2"/>
    <property type="match status" value="1"/>
</dbReference>
<evidence type="ECO:0000259" key="1">
    <source>
        <dbReference type="Pfam" id="PF05430"/>
    </source>
</evidence>
<gene>
    <name evidence="2" type="ORF">EDD52_1166</name>
</gene>
<dbReference type="Pfam" id="PF05430">
    <property type="entry name" value="Methyltransf_30"/>
    <property type="match status" value="1"/>
</dbReference>
<comment type="caution">
    <text evidence="2">The sequence shown here is derived from an EMBL/GenBank/DDBJ whole genome shotgun (WGS) entry which is preliminary data.</text>
</comment>
<keyword evidence="3" id="KW-1185">Reference proteome</keyword>
<reference evidence="2 3" key="1">
    <citation type="submission" date="2019-03" db="EMBL/GenBank/DDBJ databases">
        <title>Genomic Encyclopedia of Type Strains, Phase IV (KMG-IV): sequencing the most valuable type-strain genomes for metagenomic binning, comparative biology and taxonomic classification.</title>
        <authorList>
            <person name="Goeker M."/>
        </authorList>
    </citation>
    <scope>NUCLEOTIDE SEQUENCE [LARGE SCALE GENOMIC DNA]</scope>
    <source>
        <strain evidence="2 3">DSM 104836</strain>
    </source>
</reference>
<dbReference type="EMBL" id="SLZU01000016">
    <property type="protein sequence ID" value="TCS59996.1"/>
    <property type="molecule type" value="Genomic_DNA"/>
</dbReference>
<dbReference type="InterPro" id="IPR047785">
    <property type="entry name" value="tRNA_MNMC2"/>
</dbReference>
<protein>
    <submittedName>
        <fullName evidence="2">tRNA U34 5-methylaminomethyl-2-thiouridine-forming methyltransferase MnmC</fullName>
    </submittedName>
</protein>
<proteinExistence type="predicted"/>
<keyword evidence="2" id="KW-0808">Transferase</keyword>